<dbReference type="OrthoDB" id="9805098at2"/>
<evidence type="ECO:0000313" key="3">
    <source>
        <dbReference type="EMBL" id="GCL69841.1"/>
    </source>
</evidence>
<comment type="similarity">
    <text evidence="1">Belongs to the RelE toxin family.</text>
</comment>
<dbReference type="Pfam" id="PF05016">
    <property type="entry name" value="ParE_toxin"/>
    <property type="match status" value="1"/>
</dbReference>
<dbReference type="InterPro" id="IPR007712">
    <property type="entry name" value="RelE/ParE_toxin"/>
</dbReference>
<comment type="caution">
    <text evidence="3">The sequence shown here is derived from an EMBL/GenBank/DDBJ whole genome shotgun (WGS) entry which is preliminary data.</text>
</comment>
<dbReference type="InterPro" id="IPR035093">
    <property type="entry name" value="RelE/ParE_toxin_dom_sf"/>
</dbReference>
<protein>
    <submittedName>
        <fullName evidence="3">Plasmid addiction system poison protein</fullName>
    </submittedName>
</protein>
<dbReference type="PANTHER" id="PTHR35601">
    <property type="entry name" value="TOXIN RELE"/>
    <property type="match status" value="1"/>
</dbReference>
<reference evidence="3 4" key="1">
    <citation type="submission" date="2019-03" db="EMBL/GenBank/DDBJ databases">
        <title>Draft genome sequences of two Veillonella tobetsuensis clinical isolates from intraoperative bronchial fluids of elderly patients with pulmonary carcinoma.</title>
        <authorList>
            <person name="Akiyama T."/>
        </authorList>
    </citation>
    <scope>NUCLEOTIDE SEQUENCE [LARGE SCALE GENOMIC DNA]</scope>
    <source>
        <strain evidence="3 4">PAGU 1579</strain>
    </source>
</reference>
<keyword evidence="2" id="KW-1277">Toxin-antitoxin system</keyword>
<dbReference type="AlphaFoldDB" id="A0A480B8S4"/>
<evidence type="ECO:0000313" key="4">
    <source>
        <dbReference type="Proteomes" id="UP000303581"/>
    </source>
</evidence>
<dbReference type="PANTHER" id="PTHR35601:SF1">
    <property type="entry name" value="TOXIN RELE"/>
    <property type="match status" value="1"/>
</dbReference>
<evidence type="ECO:0000256" key="1">
    <source>
        <dbReference type="ARBA" id="ARBA00006226"/>
    </source>
</evidence>
<proteinExistence type="inferred from homology"/>
<keyword evidence="4" id="KW-1185">Reference proteome</keyword>
<accession>A0A480B8S4</accession>
<name>A0A480B8S4_9FIRM</name>
<organism evidence="3 4">
    <name type="scientific">Veillonella tobetsuensis</name>
    <dbReference type="NCBI Taxonomy" id="1110546"/>
    <lineage>
        <taxon>Bacteria</taxon>
        <taxon>Bacillati</taxon>
        <taxon>Bacillota</taxon>
        <taxon>Negativicutes</taxon>
        <taxon>Veillonellales</taxon>
        <taxon>Veillonellaceae</taxon>
        <taxon>Veillonella</taxon>
    </lineage>
</organism>
<sequence length="87" mass="10349">MYEVIFTDSALKELKKLDKPVVRVIKNWVVKNLVDCVDPRMHGKPLKGNLKGVWRYRVGDYRLFADIQDDKLVIFLFEVAHRKEIYK</sequence>
<dbReference type="Gene3D" id="3.30.2310.20">
    <property type="entry name" value="RelE-like"/>
    <property type="match status" value="1"/>
</dbReference>
<dbReference type="NCBIfam" id="TIGR02385">
    <property type="entry name" value="RelE_StbE"/>
    <property type="match status" value="1"/>
</dbReference>
<dbReference type="EMBL" id="BJCR01000063">
    <property type="protein sequence ID" value="GCL69841.1"/>
    <property type="molecule type" value="Genomic_DNA"/>
</dbReference>
<gene>
    <name evidence="3" type="ORF">PAGU1579_16100</name>
</gene>
<dbReference type="RefSeq" id="WP_059361407.1">
    <property type="nucleotide sequence ID" value="NZ_BBXI01000002.1"/>
</dbReference>
<dbReference type="SUPFAM" id="SSF143011">
    <property type="entry name" value="RelE-like"/>
    <property type="match status" value="1"/>
</dbReference>
<dbReference type="Proteomes" id="UP000303581">
    <property type="component" value="Unassembled WGS sequence"/>
</dbReference>
<evidence type="ECO:0000256" key="2">
    <source>
        <dbReference type="ARBA" id="ARBA00022649"/>
    </source>
</evidence>